<dbReference type="PANTHER" id="PTHR33646">
    <property type="entry name" value="GB|AAF00631.1"/>
    <property type="match status" value="1"/>
</dbReference>
<keyword evidence="2" id="KW-0812">Transmembrane</keyword>
<feature type="region of interest" description="Disordered" evidence="1">
    <location>
        <begin position="64"/>
        <end position="111"/>
    </location>
</feature>
<evidence type="ECO:0000256" key="2">
    <source>
        <dbReference type="SAM" id="Phobius"/>
    </source>
</evidence>
<keyword evidence="2" id="KW-1133">Transmembrane helix</keyword>
<feature type="transmembrane region" description="Helical" evidence="2">
    <location>
        <begin position="240"/>
        <end position="259"/>
    </location>
</feature>
<dbReference type="EMBL" id="CM018045">
    <property type="protein sequence ID" value="KAA8528036.1"/>
    <property type="molecule type" value="Genomic_DNA"/>
</dbReference>
<proteinExistence type="predicted"/>
<accession>A0A5J5AE94</accession>
<feature type="compositionally biased region" description="Basic and acidic residues" evidence="1">
    <location>
        <begin position="94"/>
        <end position="111"/>
    </location>
</feature>
<keyword evidence="2" id="KW-0472">Membrane</keyword>
<dbReference type="AlphaFoldDB" id="A0A5J5AE94"/>
<reference evidence="4 5" key="1">
    <citation type="submission" date="2019-09" db="EMBL/GenBank/DDBJ databases">
        <title>A chromosome-level genome assembly of the Chinese tupelo Nyssa sinensis.</title>
        <authorList>
            <person name="Yang X."/>
            <person name="Kang M."/>
            <person name="Yang Y."/>
            <person name="Xiong H."/>
            <person name="Wang M."/>
            <person name="Zhang Z."/>
            <person name="Wang Z."/>
            <person name="Wu H."/>
            <person name="Ma T."/>
            <person name="Liu J."/>
            <person name="Xi Z."/>
        </authorList>
    </citation>
    <scope>NUCLEOTIDE SEQUENCE [LARGE SCALE GENOMIC DNA]</scope>
    <source>
        <strain evidence="4">J267</strain>
        <tissue evidence="4">Leaf</tissue>
    </source>
</reference>
<dbReference type="PANTHER" id="PTHR33646:SF6">
    <property type="entry name" value="TRANSMEMBRANE PROTEIN"/>
    <property type="match status" value="1"/>
</dbReference>
<evidence type="ECO:0000313" key="5">
    <source>
        <dbReference type="Proteomes" id="UP000325577"/>
    </source>
</evidence>
<gene>
    <name evidence="4" type="ORF">F0562_035095</name>
</gene>
<dbReference type="InterPro" id="IPR045883">
    <property type="entry name" value="At4g13530-like"/>
</dbReference>
<sequence>MEGEAGEFQDWEVLHNLDDAGLVNSSESDENMRGLEGIESYSEGMISTDYFSLDFQERYAKTVAEGDVSDEGSAESDNPSWIDPASETQYPRNKSRDFWSDSSSDRSDDRKFSEFDAKNELGFAENAKIQVVEGIGEIGADTERFEKFWSDSGGIGPISVKFGDFENDSEMGIGHDSKSQEGSEISHEEKAKEGDGHARDNEDVAIEARKLGGEEEKRHAVWWKLPLELLKYCAFRVNPVWTFSVAAAVMGIIILRRRLSKMKRKSRGLQLNVTVDDKKVSQFMSHSARLNEAFSVVKRFPTIRPSLPAVGLTPWPVMSLR</sequence>
<dbReference type="OrthoDB" id="1931521at2759"/>
<evidence type="ECO:0000259" key="3">
    <source>
        <dbReference type="Pfam" id="PF20705"/>
    </source>
</evidence>
<dbReference type="Proteomes" id="UP000325577">
    <property type="component" value="Linkage Group LG21"/>
</dbReference>
<protein>
    <recommendedName>
        <fullName evidence="3">DUF6821 domain-containing protein</fullName>
    </recommendedName>
</protein>
<feature type="compositionally biased region" description="Basic and acidic residues" evidence="1">
    <location>
        <begin position="173"/>
        <end position="202"/>
    </location>
</feature>
<organism evidence="4 5">
    <name type="scientific">Nyssa sinensis</name>
    <dbReference type="NCBI Taxonomy" id="561372"/>
    <lineage>
        <taxon>Eukaryota</taxon>
        <taxon>Viridiplantae</taxon>
        <taxon>Streptophyta</taxon>
        <taxon>Embryophyta</taxon>
        <taxon>Tracheophyta</taxon>
        <taxon>Spermatophyta</taxon>
        <taxon>Magnoliopsida</taxon>
        <taxon>eudicotyledons</taxon>
        <taxon>Gunneridae</taxon>
        <taxon>Pentapetalae</taxon>
        <taxon>asterids</taxon>
        <taxon>Cornales</taxon>
        <taxon>Nyssaceae</taxon>
        <taxon>Nyssa</taxon>
    </lineage>
</organism>
<evidence type="ECO:0000256" key="1">
    <source>
        <dbReference type="SAM" id="MobiDB-lite"/>
    </source>
</evidence>
<keyword evidence="5" id="KW-1185">Reference proteome</keyword>
<name>A0A5J5AE94_9ASTE</name>
<dbReference type="Pfam" id="PF20705">
    <property type="entry name" value="DUF6821"/>
    <property type="match status" value="1"/>
</dbReference>
<dbReference type="InterPro" id="IPR049224">
    <property type="entry name" value="DUF6821"/>
</dbReference>
<feature type="region of interest" description="Disordered" evidence="1">
    <location>
        <begin position="170"/>
        <end position="202"/>
    </location>
</feature>
<feature type="domain" description="DUF6821" evidence="3">
    <location>
        <begin position="179"/>
        <end position="304"/>
    </location>
</feature>
<evidence type="ECO:0000313" key="4">
    <source>
        <dbReference type="EMBL" id="KAA8528036.1"/>
    </source>
</evidence>